<reference evidence="11 12" key="1">
    <citation type="journal article" date="2017" name="Genome Announc.">
        <title>Draft Genome Sequence of a Sporulating and Motile Strain of Lachnotalea glycerini Isolated from Water in Quebec City, Canada.</title>
        <authorList>
            <person name="Maheux A.F."/>
            <person name="Boudreau D.K."/>
            <person name="Berube E."/>
            <person name="Boissinot M."/>
            <person name="Raymond F."/>
            <person name="Brodeur S."/>
            <person name="Corbeil J."/>
            <person name="Isabel S."/>
            <person name="Omar R.F."/>
            <person name="Bergeron M.G."/>
        </authorList>
    </citation>
    <scope>NUCLEOTIDE SEQUENCE [LARGE SCALE GENOMIC DNA]</scope>
    <source>
        <strain evidence="11 12">CCRI-19302</strain>
    </source>
</reference>
<dbReference type="InterPro" id="IPR001917">
    <property type="entry name" value="Aminotrans_II_pyridoxalP_BS"/>
</dbReference>
<dbReference type="PROSITE" id="PS00599">
    <property type="entry name" value="AA_TRANSFER_CLASS_2"/>
    <property type="match status" value="1"/>
</dbReference>
<gene>
    <name evidence="9" type="primary">hisC</name>
    <name evidence="11" type="ORF">CG710_008870</name>
</gene>
<dbReference type="InterPro" id="IPR015424">
    <property type="entry name" value="PyrdxlP-dep_Trfase"/>
</dbReference>
<dbReference type="CDD" id="cd00609">
    <property type="entry name" value="AAT_like"/>
    <property type="match status" value="1"/>
</dbReference>
<accession>A0A371JG04</accession>
<dbReference type="Pfam" id="PF00155">
    <property type="entry name" value="Aminotran_1_2"/>
    <property type="match status" value="1"/>
</dbReference>
<dbReference type="Gene3D" id="3.90.1150.10">
    <property type="entry name" value="Aspartate Aminotransferase, domain 1"/>
    <property type="match status" value="1"/>
</dbReference>
<name>A0A371JG04_9FIRM</name>
<evidence type="ECO:0000313" key="11">
    <source>
        <dbReference type="EMBL" id="RDY31607.1"/>
    </source>
</evidence>
<dbReference type="PANTHER" id="PTHR42885">
    <property type="entry name" value="HISTIDINOL-PHOSPHATE AMINOTRANSFERASE-RELATED"/>
    <property type="match status" value="1"/>
</dbReference>
<evidence type="ECO:0000256" key="2">
    <source>
        <dbReference type="ARBA" id="ARBA00007970"/>
    </source>
</evidence>
<evidence type="ECO:0000259" key="10">
    <source>
        <dbReference type="Pfam" id="PF00155"/>
    </source>
</evidence>
<dbReference type="GO" id="GO:0000105">
    <property type="term" value="P:L-histidine biosynthetic process"/>
    <property type="evidence" value="ECO:0007669"/>
    <property type="project" value="UniProtKB-UniRule"/>
</dbReference>
<feature type="domain" description="Aminotransferase class I/classII large" evidence="10">
    <location>
        <begin position="24"/>
        <end position="346"/>
    </location>
</feature>
<proteinExistence type="inferred from homology"/>
<sequence length="352" mass="40635">MMAWQDNVRNVVPYEPGEQPECKNIIKLNTNENPYPPTDKVKNAIKNFDTDTLRLYPNPKAADLVRALADYYQVEEEEVFVGVGSDDVIGMAFLTFFNSNKPILFPDITYSFYSVWADLYQIPYERPPLDDNFKLVKEDYYKENGGIIIPNPNAPTAVYENLSVIEDIISHNRDVVVIIDEAYIDFAGKSSGELISKYDNLLVVQTYSKSRSMAGIRIGYAMGNKQLIHYLNAVKNSYNSYTMNRTAITAGVASLQDKEYFEFMIDKVIHTRERIKKELSQLGFTFTDSQANFIFASHRKVLAKDIFEALRKEEIYVRYFDSKRIDNYLRISIGTDQEMDLFIKALKQYLNM</sequence>
<dbReference type="InterPro" id="IPR015422">
    <property type="entry name" value="PyrdxlP-dep_Trfase_small"/>
</dbReference>
<evidence type="ECO:0000256" key="8">
    <source>
        <dbReference type="ARBA" id="ARBA00023102"/>
    </source>
</evidence>
<dbReference type="EMBL" id="NOKA02000013">
    <property type="protein sequence ID" value="RDY31607.1"/>
    <property type="molecule type" value="Genomic_DNA"/>
</dbReference>
<organism evidence="11 12">
    <name type="scientific">Lachnotalea glycerini</name>
    <dbReference type="NCBI Taxonomy" id="1763509"/>
    <lineage>
        <taxon>Bacteria</taxon>
        <taxon>Bacillati</taxon>
        <taxon>Bacillota</taxon>
        <taxon>Clostridia</taxon>
        <taxon>Lachnospirales</taxon>
        <taxon>Lachnospiraceae</taxon>
        <taxon>Lachnotalea</taxon>
    </lineage>
</organism>
<keyword evidence="4 9" id="KW-0032">Aminotransferase</keyword>
<dbReference type="InterPro" id="IPR015421">
    <property type="entry name" value="PyrdxlP-dep_Trfase_major"/>
</dbReference>
<keyword evidence="7 9" id="KW-0663">Pyridoxal phosphate</keyword>
<comment type="catalytic activity">
    <reaction evidence="9">
        <text>L-histidinol phosphate + 2-oxoglutarate = 3-(imidazol-4-yl)-2-oxopropyl phosphate + L-glutamate</text>
        <dbReference type="Rhea" id="RHEA:23744"/>
        <dbReference type="ChEBI" id="CHEBI:16810"/>
        <dbReference type="ChEBI" id="CHEBI:29985"/>
        <dbReference type="ChEBI" id="CHEBI:57766"/>
        <dbReference type="ChEBI" id="CHEBI:57980"/>
        <dbReference type="EC" id="2.6.1.9"/>
    </reaction>
</comment>
<evidence type="ECO:0000256" key="3">
    <source>
        <dbReference type="ARBA" id="ARBA00011738"/>
    </source>
</evidence>
<dbReference type="EC" id="2.6.1.9" evidence="9"/>
<keyword evidence="12" id="KW-1185">Reference proteome</keyword>
<comment type="similarity">
    <text evidence="2 9">Belongs to the class-II pyridoxal-phosphate-dependent aminotransferase family. Histidinol-phosphate aminotransferase subfamily.</text>
</comment>
<dbReference type="HAMAP" id="MF_01023">
    <property type="entry name" value="HisC_aminotrans_2"/>
    <property type="match status" value="1"/>
</dbReference>
<keyword evidence="6 9" id="KW-0808">Transferase</keyword>
<evidence type="ECO:0000256" key="7">
    <source>
        <dbReference type="ARBA" id="ARBA00022898"/>
    </source>
</evidence>
<dbReference type="InterPro" id="IPR004839">
    <property type="entry name" value="Aminotransferase_I/II_large"/>
</dbReference>
<evidence type="ECO:0000313" key="12">
    <source>
        <dbReference type="Proteomes" id="UP000216411"/>
    </source>
</evidence>
<dbReference type="NCBIfam" id="TIGR01141">
    <property type="entry name" value="hisC"/>
    <property type="match status" value="1"/>
</dbReference>
<evidence type="ECO:0000256" key="1">
    <source>
        <dbReference type="ARBA" id="ARBA00001933"/>
    </source>
</evidence>
<dbReference type="SUPFAM" id="SSF53383">
    <property type="entry name" value="PLP-dependent transferases"/>
    <property type="match status" value="1"/>
</dbReference>
<dbReference type="OrthoDB" id="9813612at2"/>
<keyword evidence="5 9" id="KW-0028">Amino-acid biosynthesis</keyword>
<comment type="pathway">
    <text evidence="9">Amino-acid biosynthesis; L-histidine biosynthesis; L-histidine from 5-phospho-alpha-D-ribose 1-diphosphate: step 7/9.</text>
</comment>
<evidence type="ECO:0000256" key="9">
    <source>
        <dbReference type="HAMAP-Rule" id="MF_01023"/>
    </source>
</evidence>
<feature type="modified residue" description="N6-(pyridoxal phosphate)lysine" evidence="9">
    <location>
        <position position="209"/>
    </location>
</feature>
<dbReference type="GO" id="GO:0030170">
    <property type="term" value="F:pyridoxal phosphate binding"/>
    <property type="evidence" value="ECO:0007669"/>
    <property type="project" value="InterPro"/>
</dbReference>
<dbReference type="InterPro" id="IPR005861">
    <property type="entry name" value="HisP_aminotrans"/>
</dbReference>
<dbReference type="Proteomes" id="UP000216411">
    <property type="component" value="Unassembled WGS sequence"/>
</dbReference>
<dbReference type="UniPathway" id="UPA00031">
    <property type="reaction ID" value="UER00012"/>
</dbReference>
<comment type="subunit">
    <text evidence="3 9">Homodimer.</text>
</comment>
<keyword evidence="8 9" id="KW-0368">Histidine biosynthesis</keyword>
<protein>
    <recommendedName>
        <fullName evidence="9">Histidinol-phosphate aminotransferase</fullName>
        <ecNumber evidence="9">2.6.1.9</ecNumber>
    </recommendedName>
    <alternativeName>
        <fullName evidence="9">Imidazole acetol-phosphate transaminase</fullName>
    </alternativeName>
</protein>
<dbReference type="Gene3D" id="3.40.640.10">
    <property type="entry name" value="Type I PLP-dependent aspartate aminotransferase-like (Major domain)"/>
    <property type="match status" value="1"/>
</dbReference>
<comment type="caution">
    <text evidence="11">The sequence shown here is derived from an EMBL/GenBank/DDBJ whole genome shotgun (WGS) entry which is preliminary data.</text>
</comment>
<dbReference type="AlphaFoldDB" id="A0A371JG04"/>
<dbReference type="PANTHER" id="PTHR42885:SF2">
    <property type="entry name" value="HISTIDINOL-PHOSPHATE AMINOTRANSFERASE"/>
    <property type="match status" value="1"/>
</dbReference>
<evidence type="ECO:0000256" key="5">
    <source>
        <dbReference type="ARBA" id="ARBA00022605"/>
    </source>
</evidence>
<dbReference type="RefSeq" id="WP_094377375.1">
    <property type="nucleotide sequence ID" value="NZ_NOKA02000013.1"/>
</dbReference>
<evidence type="ECO:0000256" key="6">
    <source>
        <dbReference type="ARBA" id="ARBA00022679"/>
    </source>
</evidence>
<evidence type="ECO:0000256" key="4">
    <source>
        <dbReference type="ARBA" id="ARBA00022576"/>
    </source>
</evidence>
<comment type="cofactor">
    <cofactor evidence="1 9">
        <name>pyridoxal 5'-phosphate</name>
        <dbReference type="ChEBI" id="CHEBI:597326"/>
    </cofactor>
</comment>
<dbReference type="GO" id="GO:0004400">
    <property type="term" value="F:histidinol-phosphate transaminase activity"/>
    <property type="evidence" value="ECO:0007669"/>
    <property type="project" value="UniProtKB-UniRule"/>
</dbReference>